<dbReference type="AlphaFoldDB" id="A0A431WAZ4"/>
<dbReference type="InterPro" id="IPR000182">
    <property type="entry name" value="GNAT_dom"/>
</dbReference>
<dbReference type="Pfam" id="PF00583">
    <property type="entry name" value="Acetyltransf_1"/>
    <property type="match status" value="1"/>
</dbReference>
<dbReference type="OrthoDB" id="6195612at2"/>
<dbReference type="RefSeq" id="WP_126505576.1">
    <property type="nucleotide sequence ID" value="NZ_RXNV01000003.1"/>
</dbReference>
<keyword evidence="3" id="KW-1185">Reference proteome</keyword>
<dbReference type="GO" id="GO:0016747">
    <property type="term" value="F:acyltransferase activity, transferring groups other than amino-acyl groups"/>
    <property type="evidence" value="ECO:0007669"/>
    <property type="project" value="InterPro"/>
</dbReference>
<organism evidence="2 3">
    <name type="scientific">Shewanella atlantica</name>
    <dbReference type="NCBI Taxonomy" id="271099"/>
    <lineage>
        <taxon>Bacteria</taxon>
        <taxon>Pseudomonadati</taxon>
        <taxon>Pseudomonadota</taxon>
        <taxon>Gammaproteobacteria</taxon>
        <taxon>Alteromonadales</taxon>
        <taxon>Shewanellaceae</taxon>
        <taxon>Shewanella</taxon>
    </lineage>
</organism>
<dbReference type="Proteomes" id="UP000282060">
    <property type="component" value="Unassembled WGS sequence"/>
</dbReference>
<dbReference type="InterPro" id="IPR016181">
    <property type="entry name" value="Acyl_CoA_acyltransferase"/>
</dbReference>
<evidence type="ECO:0000259" key="1">
    <source>
        <dbReference type="PROSITE" id="PS51186"/>
    </source>
</evidence>
<proteinExistence type="predicted"/>
<accession>A0A431WAZ4</accession>
<keyword evidence="2" id="KW-0808">Transferase</keyword>
<name>A0A431WAZ4_9GAMM</name>
<comment type="caution">
    <text evidence="2">The sequence shown here is derived from an EMBL/GenBank/DDBJ whole genome shotgun (WGS) entry which is preliminary data.</text>
</comment>
<dbReference type="PROSITE" id="PS51186">
    <property type="entry name" value="GNAT"/>
    <property type="match status" value="1"/>
</dbReference>
<gene>
    <name evidence="2" type="ORF">EKG39_09845</name>
</gene>
<dbReference type="CDD" id="cd04301">
    <property type="entry name" value="NAT_SF"/>
    <property type="match status" value="1"/>
</dbReference>
<feature type="domain" description="N-acetyltransferase" evidence="1">
    <location>
        <begin position="27"/>
        <end position="215"/>
    </location>
</feature>
<reference evidence="2 3" key="1">
    <citation type="submission" date="2018-12" db="EMBL/GenBank/DDBJ databases">
        <authorList>
            <person name="Yu L."/>
        </authorList>
    </citation>
    <scope>NUCLEOTIDE SEQUENCE [LARGE SCALE GENOMIC DNA]</scope>
    <source>
        <strain evidence="2 3">HAW-EB5</strain>
    </source>
</reference>
<protein>
    <submittedName>
        <fullName evidence="2">GNAT family N-acetyltransferase</fullName>
    </submittedName>
</protein>
<evidence type="ECO:0000313" key="3">
    <source>
        <dbReference type="Proteomes" id="UP000282060"/>
    </source>
</evidence>
<dbReference type="SUPFAM" id="SSF55729">
    <property type="entry name" value="Acyl-CoA N-acyltransferases (Nat)"/>
    <property type="match status" value="1"/>
</dbReference>
<dbReference type="EMBL" id="RXNV01000003">
    <property type="protein sequence ID" value="RTR32670.1"/>
    <property type="molecule type" value="Genomic_DNA"/>
</dbReference>
<evidence type="ECO:0000313" key="2">
    <source>
        <dbReference type="EMBL" id="RTR32670.1"/>
    </source>
</evidence>
<sequence>MTNAEDQQLEQFRAVYLTAEDLRVAASILYNAYHDDPFFFDALYGGDLAMYEQKLRGAIREELNELWQQEQALIGLFDDDRMVGVACIVTQQVPLGEARYWHWRLKMLISTGWQSTQALINKEACLLEHLPSPRCGILQFIAVSPTEQNKGLGSQLVEAVLSWCDEQPELDGVGVFVSESSHAQLFSKHSFALLEAISIGNVEGELLFYRGHENE</sequence>
<dbReference type="Gene3D" id="3.40.630.30">
    <property type="match status" value="1"/>
</dbReference>